<dbReference type="STRING" id="1940790.L21SP3_01102"/>
<evidence type="ECO:0000313" key="3">
    <source>
        <dbReference type="Proteomes" id="UP000188273"/>
    </source>
</evidence>
<keyword evidence="1" id="KW-0732">Signal</keyword>
<evidence type="ECO:0000313" key="2">
    <source>
        <dbReference type="EMBL" id="AQQ09299.1"/>
    </source>
</evidence>
<evidence type="ECO:0000256" key="1">
    <source>
        <dbReference type="SAM" id="SignalP"/>
    </source>
</evidence>
<protein>
    <submittedName>
        <fullName evidence="2">Uncharacterized protein</fullName>
    </submittedName>
</protein>
<organism evidence="2 3">
    <name type="scientific">Sedimentisphaera cyanobacteriorum</name>
    <dbReference type="NCBI Taxonomy" id="1940790"/>
    <lineage>
        <taxon>Bacteria</taxon>
        <taxon>Pseudomonadati</taxon>
        <taxon>Planctomycetota</taxon>
        <taxon>Phycisphaerae</taxon>
        <taxon>Sedimentisphaerales</taxon>
        <taxon>Sedimentisphaeraceae</taxon>
        <taxon>Sedimentisphaera</taxon>
    </lineage>
</organism>
<dbReference type="OrthoDB" id="280557at2"/>
<feature type="signal peptide" evidence="1">
    <location>
        <begin position="1"/>
        <end position="24"/>
    </location>
</feature>
<dbReference type="EMBL" id="CP019633">
    <property type="protein sequence ID" value="AQQ09299.1"/>
    <property type="molecule type" value="Genomic_DNA"/>
</dbReference>
<name>A0A1Q2HPB8_9BACT</name>
<dbReference type="Proteomes" id="UP000188273">
    <property type="component" value="Chromosome"/>
</dbReference>
<keyword evidence="3" id="KW-1185">Reference proteome</keyword>
<accession>A0A1Q2HPB8</accession>
<gene>
    <name evidence="2" type="ORF">L21SP3_01102</name>
</gene>
<dbReference type="AlphaFoldDB" id="A0A1Q2HPB8"/>
<dbReference type="RefSeq" id="WP_077539870.1">
    <property type="nucleotide sequence ID" value="NZ_CP019633.1"/>
</dbReference>
<sequence length="197" mass="21534" precursor="true">MNTYILKLSALAFLILAAGFFCFAENIDPYQDGSQYAWSVNAGWLNFQPAQGSGVQVSSDSVQGFVWAENIGWINLSPSNYGGVINDGSGNLSGFAWAENAGWINFAPNGGGVTIDSDGEFSGWAWGENIGWVNFAVSDAVQACRVSLEDLYSFADDWLKQMKCPGDLNQDFNVDMLDSAVLANYWMDYCPDAWPLK</sequence>
<proteinExistence type="predicted"/>
<reference evidence="3" key="1">
    <citation type="submission" date="2017-02" db="EMBL/GenBank/DDBJ databases">
        <title>Comparative genomics and description of representatives of a novel lineage of planctomycetes thriving in anoxic sediments.</title>
        <authorList>
            <person name="Spring S."/>
            <person name="Bunk B."/>
            <person name="Sproer C."/>
            <person name="Klenk H.-P."/>
        </authorList>
    </citation>
    <scope>NUCLEOTIDE SEQUENCE [LARGE SCALE GENOMIC DNA]</scope>
    <source>
        <strain evidence="3">L21-RPul-D3</strain>
    </source>
</reference>
<feature type="chain" id="PRO_5012456308" evidence="1">
    <location>
        <begin position="25"/>
        <end position="197"/>
    </location>
</feature>
<dbReference type="KEGG" id="pbu:L21SP3_01102"/>